<name>A0ABD2BP51_VESSQ</name>
<organism evidence="1 2">
    <name type="scientific">Vespula squamosa</name>
    <name type="common">Southern yellow jacket</name>
    <name type="synonym">Wasp</name>
    <dbReference type="NCBI Taxonomy" id="30214"/>
    <lineage>
        <taxon>Eukaryota</taxon>
        <taxon>Metazoa</taxon>
        <taxon>Ecdysozoa</taxon>
        <taxon>Arthropoda</taxon>
        <taxon>Hexapoda</taxon>
        <taxon>Insecta</taxon>
        <taxon>Pterygota</taxon>
        <taxon>Neoptera</taxon>
        <taxon>Endopterygota</taxon>
        <taxon>Hymenoptera</taxon>
        <taxon>Apocrita</taxon>
        <taxon>Aculeata</taxon>
        <taxon>Vespoidea</taxon>
        <taxon>Vespidae</taxon>
        <taxon>Vespinae</taxon>
        <taxon>Vespula</taxon>
    </lineage>
</organism>
<sequence length="93" mass="10102">MPANDGGPVFELARNSYAGTTTEKKEPACSAWRALHPIIKVAFSRLRIVLELASEVSCVPSFGSLESFILHLAWHKLPQTTAVVHGKENEEGG</sequence>
<dbReference type="Proteomes" id="UP001607302">
    <property type="component" value="Unassembled WGS sequence"/>
</dbReference>
<dbReference type="AlphaFoldDB" id="A0ABD2BP51"/>
<keyword evidence="2" id="KW-1185">Reference proteome</keyword>
<dbReference type="EMBL" id="JAUDFV010000074">
    <property type="protein sequence ID" value="KAL2734350.1"/>
    <property type="molecule type" value="Genomic_DNA"/>
</dbReference>
<gene>
    <name evidence="1" type="ORF">V1478_004048</name>
</gene>
<proteinExistence type="predicted"/>
<comment type="caution">
    <text evidence="1">The sequence shown here is derived from an EMBL/GenBank/DDBJ whole genome shotgun (WGS) entry which is preliminary data.</text>
</comment>
<protein>
    <submittedName>
        <fullName evidence="1">Uncharacterized protein</fullName>
    </submittedName>
</protein>
<reference evidence="1 2" key="1">
    <citation type="journal article" date="2024" name="Ann. Entomol. Soc. Am.">
        <title>Genomic analyses of the southern and eastern yellowjacket wasps (Hymenoptera: Vespidae) reveal evolutionary signatures of social life.</title>
        <authorList>
            <person name="Catto M.A."/>
            <person name="Caine P.B."/>
            <person name="Orr S.E."/>
            <person name="Hunt B.G."/>
            <person name="Goodisman M.A.D."/>
        </authorList>
    </citation>
    <scope>NUCLEOTIDE SEQUENCE [LARGE SCALE GENOMIC DNA]</scope>
    <source>
        <strain evidence="1">233</strain>
        <tissue evidence="1">Head and thorax</tissue>
    </source>
</reference>
<evidence type="ECO:0000313" key="1">
    <source>
        <dbReference type="EMBL" id="KAL2734350.1"/>
    </source>
</evidence>
<accession>A0ABD2BP51</accession>
<evidence type="ECO:0000313" key="2">
    <source>
        <dbReference type="Proteomes" id="UP001607302"/>
    </source>
</evidence>